<evidence type="ECO:0000313" key="4">
    <source>
        <dbReference type="EMBL" id="EYC49931.1"/>
    </source>
</evidence>
<evidence type="ECO:0000256" key="1">
    <source>
        <dbReference type="SAM" id="MobiDB-lite"/>
    </source>
</evidence>
<reference evidence="4 5" key="1">
    <citation type="submission" date="2014-02" db="EMBL/GenBank/DDBJ databases">
        <title>Draft Genome of Hylemonella gracilis isolated from the Niagara River.</title>
        <authorList>
            <person name="Pawlowski D.R."/>
            <person name="Koudelka G.B."/>
        </authorList>
    </citation>
    <scope>NUCLEOTIDE SEQUENCE [LARGE SCALE GENOMIC DNA]</scope>
    <source>
        <strain evidence="4 5">Niagara R</strain>
    </source>
</reference>
<feature type="region of interest" description="Disordered" evidence="1">
    <location>
        <begin position="468"/>
        <end position="497"/>
    </location>
</feature>
<feature type="region of interest" description="Disordered" evidence="1">
    <location>
        <begin position="1505"/>
        <end position="1543"/>
    </location>
</feature>
<dbReference type="Pfam" id="PF13116">
    <property type="entry name" value="YhdP"/>
    <property type="match status" value="1"/>
</dbReference>
<feature type="domain" description="YhdP central" evidence="3">
    <location>
        <begin position="24"/>
        <end position="1508"/>
    </location>
</feature>
<keyword evidence="2" id="KW-1133">Transmembrane helix</keyword>
<dbReference type="OrthoDB" id="8521382at2"/>
<feature type="transmembrane region" description="Helical" evidence="2">
    <location>
        <begin position="27"/>
        <end position="50"/>
    </location>
</feature>
<evidence type="ECO:0000259" key="3">
    <source>
        <dbReference type="Pfam" id="PF13116"/>
    </source>
</evidence>
<evidence type="ECO:0000313" key="5">
    <source>
        <dbReference type="Proteomes" id="UP000023268"/>
    </source>
</evidence>
<feature type="region of interest" description="Disordered" evidence="1">
    <location>
        <begin position="1076"/>
        <end position="1099"/>
    </location>
</feature>
<comment type="caution">
    <text evidence="4">The sequence shown here is derived from an EMBL/GenBank/DDBJ whole genome shotgun (WGS) entry which is preliminary data.</text>
</comment>
<dbReference type="PANTHER" id="PTHR38690:SF1">
    <property type="entry name" value="PROTEASE"/>
    <property type="match status" value="1"/>
</dbReference>
<dbReference type="RefSeq" id="WP_051509448.1">
    <property type="nucleotide sequence ID" value="NZ_JEMG01000001.1"/>
</dbReference>
<dbReference type="eggNOG" id="COG3164">
    <property type="taxonomic scope" value="Bacteria"/>
</dbReference>
<feature type="compositionally biased region" description="Basic and acidic residues" evidence="1">
    <location>
        <begin position="1509"/>
        <end position="1519"/>
    </location>
</feature>
<organism evidence="4 5">
    <name type="scientific">Hylemonella gracilis str. Niagara R</name>
    <dbReference type="NCBI Taxonomy" id="1458275"/>
    <lineage>
        <taxon>Bacteria</taxon>
        <taxon>Pseudomonadati</taxon>
        <taxon>Pseudomonadota</taxon>
        <taxon>Betaproteobacteria</taxon>
        <taxon>Burkholderiales</taxon>
        <taxon>Comamonadaceae</taxon>
        <taxon>Hylemonella</taxon>
    </lineage>
</organism>
<sequence length="1543" mass="167513">MNVNAPPHHLNLRPTLSLRALVWLTRVVWWLVLLAVLLGCAVWAGLNFFIVPRIDSLRPVLELQATQMLGRPLRIGAIRAETDGRLLPSFELQEVMLYERVQAPEPAGVSEGGAISYTTADPALYLPRVRVKLSLSALLRLGFDQLVIEQPDLTVRRTADGRLFIAGIEVPQTSSGEGRLADWVLSQSEWRITGGRVYWIDETRDVSPVDLRGLEFRLRNGARTHEWRLDAEAPAELGGRLSLRGRFREPLFFARAGDWQRWDGQLYAELERVDLDALKQRVDWPAQLAHIQAAGGSGALRAWVDVEEGRVNTLTVDLALRQLQLRLGTDLPALELNRLAGRIGARWGSSLGGSLQDGAYEVYTEGLRFDTGDGLVWPGGDARVSLAEYRPGQTLGALRLQDIDLAVLADLARYLPLSAQAHQALHAYAPHGRIERLQANWQGMSGAMPERYEAVGRVVGLELAAQMGMSSEPRSGPDMRAGDANAHATTGARASGRVTPGVAGLSVDFDLNQEGGSAKLQFRQGHLELPGLFEVPRFALDPFSADLRWRLKAGQLDSVQINNARIANADLQGEFQGEWKAPPQEAQHASSTQTTGRRLGLLDLQGNFSRVDLAQVHRYLPLSLPVSARNYVHDALPQGRASQVRVRLRGELDQFPFRQGAGEFRVTAQVQDTTFVYVPPSLQSTDQLPWPVLKDVRGEFVMDRASLQLRNFSAALAGTTRVQLAQSQIQIPELGPGLRVQTDLNFTGALDDMLQRMVAASPLDALRTNVLAHARATGDAAARLKLDLPLADLKASTVQGQLLLAGNTLRPVAGMPALTQVRGIVHFSERGFALSAVQARLFGGEVQAEGGTMPVPGALTLQSTFKPALLPMPVPTPSSTSQSRLRVQGQFTAQGLRQAGQEEDASEVLRRLAALARQMEGGARYEAEFGLNEGAPEFSLRTDLRGLTLSLPAPLRKPADQSLPLRLRLERAAPRDEREASLTLPSVTAPAAQQGWHDLISLEVGRLLQLRYERVHEAGGERPRVLRGQWLLDLAAQDWAQAPRVAPALPDAGVHALLRLGTFDVNAWLDAVDPGTDKRSRPAQSLVGRAGAVDGGRSGPETETWLDYLPTQLRVLGDRVQMGKQSLHALEADATREGGSWRAQLSAQEISGDLSYRMPLRIASTANAPAVEGGAGHLHARLSRLVLDISADEIDPLRALDPTRPTHESRDIATLDALDLPALDVVIEQLRLGKQSLGRVELEAGHAPAPAATSGSALAGGAWVWQLKRMRVVMPEADFTAQGQWPAMPSASTEPSTPGAVSPVVRRSTVDFQLEVKDGGRLLARLGKPGLIEGGAGTLRGQLGWDGLPWRPAIAVLDGTLRIRIEQGQFLKVEPGAARLLGILSLQSLPRRLLFDFRDFFSEGFAFDFVRGNVQLVDGVARTNNLQMKGVTAAVLMSGQADLNQETQDLRVVIVPEINAGTASLIAAWINPAVGLTTFLAQAILRRPAIAAATQEYHVTGSWVNPQVEKVERGRDEGKPSAGQGTAPDASQEEPSSSNAEPP</sequence>
<feature type="compositionally biased region" description="Polar residues" evidence="1">
    <location>
        <begin position="1533"/>
        <end position="1543"/>
    </location>
</feature>
<dbReference type="PANTHER" id="PTHR38690">
    <property type="entry name" value="PROTEASE-RELATED"/>
    <property type="match status" value="1"/>
</dbReference>
<proteinExistence type="predicted"/>
<dbReference type="STRING" id="1458275.AZ34_01790"/>
<name>A0A016XDN6_9BURK</name>
<dbReference type="Proteomes" id="UP000023268">
    <property type="component" value="Unassembled WGS sequence"/>
</dbReference>
<dbReference type="EMBL" id="JEMG01000001">
    <property type="protein sequence ID" value="EYC49931.1"/>
    <property type="molecule type" value="Genomic_DNA"/>
</dbReference>
<dbReference type="InterPro" id="IPR011836">
    <property type="entry name" value="YhdP"/>
</dbReference>
<protein>
    <recommendedName>
        <fullName evidence="3">YhdP central domain-containing protein</fullName>
    </recommendedName>
</protein>
<keyword evidence="2" id="KW-0812">Transmembrane</keyword>
<evidence type="ECO:0000256" key="2">
    <source>
        <dbReference type="SAM" id="Phobius"/>
    </source>
</evidence>
<keyword evidence="2" id="KW-0472">Membrane</keyword>
<dbReference type="InterPro" id="IPR025263">
    <property type="entry name" value="YhdP_central"/>
</dbReference>
<gene>
    <name evidence="4" type="ORF">AZ34_01790</name>
</gene>
<accession>A0A016XDN6</accession>